<dbReference type="OrthoDB" id="1045822at2759"/>
<keyword evidence="1" id="KW-1133">Transmembrane helix</keyword>
<comment type="caution">
    <text evidence="2">The sequence shown here is derived from an EMBL/GenBank/DDBJ whole genome shotgun (WGS) entry which is preliminary data.</text>
</comment>
<gene>
    <name evidence="2" type="ORF">Glove_14g30</name>
</gene>
<name>A0A397JTP4_9GLOM</name>
<organism evidence="2 3">
    <name type="scientific">Diversispora epigaea</name>
    <dbReference type="NCBI Taxonomy" id="1348612"/>
    <lineage>
        <taxon>Eukaryota</taxon>
        <taxon>Fungi</taxon>
        <taxon>Fungi incertae sedis</taxon>
        <taxon>Mucoromycota</taxon>
        <taxon>Glomeromycotina</taxon>
        <taxon>Glomeromycetes</taxon>
        <taxon>Diversisporales</taxon>
        <taxon>Diversisporaceae</taxon>
        <taxon>Diversispora</taxon>
    </lineage>
</organism>
<proteinExistence type="predicted"/>
<reference evidence="2 3" key="1">
    <citation type="submission" date="2018-08" db="EMBL/GenBank/DDBJ databases">
        <title>Genome and evolution of the arbuscular mycorrhizal fungus Diversispora epigaea (formerly Glomus versiforme) and its bacterial endosymbionts.</title>
        <authorList>
            <person name="Sun X."/>
            <person name="Fei Z."/>
            <person name="Harrison M."/>
        </authorList>
    </citation>
    <scope>NUCLEOTIDE SEQUENCE [LARGE SCALE GENOMIC DNA]</scope>
    <source>
        <strain evidence="2 3">IT104</strain>
    </source>
</reference>
<evidence type="ECO:0000313" key="3">
    <source>
        <dbReference type="Proteomes" id="UP000266861"/>
    </source>
</evidence>
<dbReference type="EMBL" id="PQFF01000012">
    <property type="protein sequence ID" value="RHZ89436.1"/>
    <property type="molecule type" value="Genomic_DNA"/>
</dbReference>
<dbReference type="AlphaFoldDB" id="A0A397JTP4"/>
<evidence type="ECO:0000256" key="1">
    <source>
        <dbReference type="SAM" id="Phobius"/>
    </source>
</evidence>
<dbReference type="Proteomes" id="UP000266861">
    <property type="component" value="Unassembled WGS sequence"/>
</dbReference>
<dbReference type="InterPro" id="IPR006461">
    <property type="entry name" value="PLAC_motif_containing"/>
</dbReference>
<evidence type="ECO:0008006" key="4">
    <source>
        <dbReference type="Google" id="ProtNLM"/>
    </source>
</evidence>
<dbReference type="Pfam" id="PF04749">
    <property type="entry name" value="PLAC8"/>
    <property type="match status" value="1"/>
</dbReference>
<keyword evidence="1" id="KW-0812">Transmembrane</keyword>
<dbReference type="NCBIfam" id="TIGR01571">
    <property type="entry name" value="A_thal_Cys_rich"/>
    <property type="match status" value="1"/>
</dbReference>
<feature type="transmembrane region" description="Helical" evidence="1">
    <location>
        <begin position="87"/>
        <end position="105"/>
    </location>
</feature>
<dbReference type="STRING" id="1348612.A0A397JTP4"/>
<protein>
    <recommendedName>
        <fullName evidence="4">PLAC8 family protein</fullName>
    </recommendedName>
</protein>
<dbReference type="PANTHER" id="PTHR15907">
    <property type="entry name" value="DUF614 FAMILY PROTEIN-RELATED"/>
    <property type="match status" value="1"/>
</dbReference>
<accession>A0A397JTP4</accession>
<evidence type="ECO:0000313" key="2">
    <source>
        <dbReference type="EMBL" id="RHZ89436.1"/>
    </source>
</evidence>
<sequence length="144" mass="16040">MAYQPQQTTIIQQQQQPQQPQVEVIYQSTPQMGTTTVFSAQPQEWRFGLFDCFADVGLTLKTYCCPCITFGETKAKLHNDGSCFTQALIYFCVGSCLMPCIMGGLGRGEIRNARNIDGSNVGDFVTHWCCGCCALIQENREVFS</sequence>
<keyword evidence="3" id="KW-1185">Reference proteome</keyword>
<keyword evidence="1" id="KW-0472">Membrane</keyword>